<evidence type="ECO:0000313" key="1">
    <source>
        <dbReference type="EMBL" id="KAK8514969.1"/>
    </source>
</evidence>
<dbReference type="Pfam" id="PF05056">
    <property type="entry name" value="DUF674"/>
    <property type="match status" value="2"/>
</dbReference>
<dbReference type="PANTHER" id="PTHR33103">
    <property type="entry name" value="OS01G0153900 PROTEIN"/>
    <property type="match status" value="1"/>
</dbReference>
<evidence type="ECO:0000313" key="2">
    <source>
        <dbReference type="Proteomes" id="UP001472677"/>
    </source>
</evidence>
<gene>
    <name evidence="1" type="ORF">V6N12_001134</name>
</gene>
<name>A0ABR2C6G2_9ROSI</name>
<comment type="caution">
    <text evidence="1">The sequence shown here is derived from an EMBL/GenBank/DDBJ whole genome shotgun (WGS) entry which is preliminary data.</text>
</comment>
<organism evidence="1 2">
    <name type="scientific">Hibiscus sabdariffa</name>
    <name type="common">roselle</name>
    <dbReference type="NCBI Taxonomy" id="183260"/>
    <lineage>
        <taxon>Eukaryota</taxon>
        <taxon>Viridiplantae</taxon>
        <taxon>Streptophyta</taxon>
        <taxon>Embryophyta</taxon>
        <taxon>Tracheophyta</taxon>
        <taxon>Spermatophyta</taxon>
        <taxon>Magnoliopsida</taxon>
        <taxon>eudicotyledons</taxon>
        <taxon>Gunneridae</taxon>
        <taxon>Pentapetalae</taxon>
        <taxon>rosids</taxon>
        <taxon>malvids</taxon>
        <taxon>Malvales</taxon>
        <taxon>Malvaceae</taxon>
        <taxon>Malvoideae</taxon>
        <taxon>Hibiscus</taxon>
    </lineage>
</organism>
<dbReference type="InterPro" id="IPR007750">
    <property type="entry name" value="DUF674"/>
</dbReference>
<proteinExistence type="predicted"/>
<dbReference type="EMBL" id="JBBPBM010000065">
    <property type="protein sequence ID" value="KAK8514969.1"/>
    <property type="molecule type" value="Genomic_DNA"/>
</dbReference>
<keyword evidence="2" id="KW-1185">Reference proteome</keyword>
<sequence length="254" mass="28132">MDLSVPTGYFICGNVECSEIFGGLFSYYKGTRCICEWGANRDLGKSIKIDAVKDETEGVLYRGESMFFITDDFGVMQGSPEDLIKFLLNMRFKNVCRVEEKVVKIGSKEITGLLIHSLFSNTTFTDVFLKKQGIGSSTTPMFDELFSSIAPKEKESTEKDGKTRVKLMLRKLDRKGYVENSFVVTDDLVVQPRCSVSSISLLLEMGIQLDDVESKVISIGEVESIALLGACLWASSALSASLNSFGKTPKQEPF</sequence>
<dbReference type="Proteomes" id="UP001472677">
    <property type="component" value="Unassembled WGS sequence"/>
</dbReference>
<dbReference type="PANTHER" id="PTHR33103:SF27">
    <property type="entry name" value="OS04G0594700 PROTEIN"/>
    <property type="match status" value="1"/>
</dbReference>
<protein>
    <submittedName>
        <fullName evidence="1">Uncharacterized protein</fullName>
    </submittedName>
</protein>
<reference evidence="1 2" key="1">
    <citation type="journal article" date="2024" name="G3 (Bethesda)">
        <title>Genome assembly of Hibiscus sabdariffa L. provides insights into metabolisms of medicinal natural products.</title>
        <authorList>
            <person name="Kim T."/>
        </authorList>
    </citation>
    <scope>NUCLEOTIDE SEQUENCE [LARGE SCALE GENOMIC DNA]</scope>
    <source>
        <strain evidence="1">TK-2024</strain>
        <tissue evidence="1">Old leaves</tissue>
    </source>
</reference>
<accession>A0ABR2C6G2</accession>